<dbReference type="EMBL" id="QEOP01000002">
    <property type="protein sequence ID" value="PVZ94026.1"/>
    <property type="molecule type" value="Genomic_DNA"/>
</dbReference>
<dbReference type="Pfam" id="PF07853">
    <property type="entry name" value="DUF1648"/>
    <property type="match status" value="1"/>
</dbReference>
<feature type="transmembrane region" description="Helical" evidence="1">
    <location>
        <begin position="224"/>
        <end position="245"/>
    </location>
</feature>
<dbReference type="RefSeq" id="WP_116756540.1">
    <property type="nucleotide sequence ID" value="NZ_JBHUEX010000001.1"/>
</dbReference>
<evidence type="ECO:0000256" key="1">
    <source>
        <dbReference type="SAM" id="Phobius"/>
    </source>
</evidence>
<feature type="transmembrane region" description="Helical" evidence="1">
    <location>
        <begin position="102"/>
        <end position="123"/>
    </location>
</feature>
<evidence type="ECO:0000313" key="4">
    <source>
        <dbReference type="Proteomes" id="UP000244893"/>
    </source>
</evidence>
<feature type="transmembrane region" description="Helical" evidence="1">
    <location>
        <begin position="20"/>
        <end position="46"/>
    </location>
</feature>
<evidence type="ECO:0000259" key="2">
    <source>
        <dbReference type="Pfam" id="PF07853"/>
    </source>
</evidence>
<feature type="transmembrane region" description="Helical" evidence="1">
    <location>
        <begin position="194"/>
        <end position="218"/>
    </location>
</feature>
<keyword evidence="1" id="KW-0812">Transmembrane</keyword>
<name>A0A2V1HN50_9MICO</name>
<dbReference type="Proteomes" id="UP000244893">
    <property type="component" value="Unassembled WGS sequence"/>
</dbReference>
<keyword evidence="1" id="KW-0472">Membrane</keyword>
<sequence>MNARIAVASPAGVRRYRSRLVVLGALPPVLLVLGALAVVIAWTPSLPAEVAQHWNAAGRADGYGPAWAPALVGAAVVLIVAAGAVASGWSPIDAARSRGARVLLASAWGVSGLLSILQLGTLAPQLGGGVDAVQTLPVGALIGGFVGGLLLAVIGWFAAPRGLEQVQAGADGDTVPAVSLAPGQRAVWAGSTHAPLWLIVALTAAVVGMLVFALAVAASGDATAFALLLPGVVLAAALSTLFWRVRIDSRGVLVRSFLGAPRYWIPLSELDDVKVLPVSPVGDFGGWGLRFGPRRTGVVLHTGPGLQFERTTGRALVVTIDDAERAAGVGRALLAQAQTAK</sequence>
<evidence type="ECO:0000313" key="3">
    <source>
        <dbReference type="EMBL" id="PVZ94026.1"/>
    </source>
</evidence>
<protein>
    <recommendedName>
        <fullName evidence="2">DUF1648 domain-containing protein</fullName>
    </recommendedName>
</protein>
<keyword evidence="4" id="KW-1185">Reference proteome</keyword>
<organism evidence="3 4">
    <name type="scientific">Amnibacterium flavum</name>
    <dbReference type="NCBI Taxonomy" id="2173173"/>
    <lineage>
        <taxon>Bacteria</taxon>
        <taxon>Bacillati</taxon>
        <taxon>Actinomycetota</taxon>
        <taxon>Actinomycetes</taxon>
        <taxon>Micrococcales</taxon>
        <taxon>Microbacteriaceae</taxon>
        <taxon>Amnibacterium</taxon>
    </lineage>
</organism>
<accession>A0A2V1HN50</accession>
<proteinExistence type="predicted"/>
<reference evidence="3 4" key="1">
    <citation type="submission" date="2018-05" db="EMBL/GenBank/DDBJ databases">
        <title>Amnibacterium sp. M8JJ-5, whole genome shotgun sequence.</title>
        <authorList>
            <person name="Tuo L."/>
        </authorList>
    </citation>
    <scope>NUCLEOTIDE SEQUENCE [LARGE SCALE GENOMIC DNA]</scope>
    <source>
        <strain evidence="3 4">M8JJ-5</strain>
    </source>
</reference>
<dbReference type="InterPro" id="IPR012867">
    <property type="entry name" value="DUF1648"/>
</dbReference>
<feature type="domain" description="DUF1648" evidence="2">
    <location>
        <begin position="30"/>
        <end position="71"/>
    </location>
</feature>
<comment type="caution">
    <text evidence="3">The sequence shown here is derived from an EMBL/GenBank/DDBJ whole genome shotgun (WGS) entry which is preliminary data.</text>
</comment>
<feature type="transmembrane region" description="Helical" evidence="1">
    <location>
        <begin position="66"/>
        <end position="90"/>
    </location>
</feature>
<gene>
    <name evidence="3" type="ORF">DDQ50_09735</name>
</gene>
<dbReference type="OrthoDB" id="3178004at2"/>
<feature type="transmembrane region" description="Helical" evidence="1">
    <location>
        <begin position="135"/>
        <end position="159"/>
    </location>
</feature>
<dbReference type="AlphaFoldDB" id="A0A2V1HN50"/>
<keyword evidence="1" id="KW-1133">Transmembrane helix</keyword>